<organism evidence="2">
    <name type="scientific">Triticum aestivum</name>
    <name type="common">Wheat</name>
    <dbReference type="NCBI Taxonomy" id="4565"/>
    <lineage>
        <taxon>Eukaryota</taxon>
        <taxon>Viridiplantae</taxon>
        <taxon>Streptophyta</taxon>
        <taxon>Embryophyta</taxon>
        <taxon>Tracheophyta</taxon>
        <taxon>Spermatophyta</taxon>
        <taxon>Magnoliopsida</taxon>
        <taxon>Liliopsida</taxon>
        <taxon>Poales</taxon>
        <taxon>Poaceae</taxon>
        <taxon>BOP clade</taxon>
        <taxon>Pooideae</taxon>
        <taxon>Triticodae</taxon>
        <taxon>Triticeae</taxon>
        <taxon>Triticinae</taxon>
        <taxon>Triticum</taxon>
    </lineage>
</organism>
<keyword evidence="1" id="KW-1133">Transmembrane helix</keyword>
<dbReference type="ExpressionAtlas" id="A0A077S2T4">
    <property type="expression patterns" value="baseline"/>
</dbReference>
<proteinExistence type="predicted"/>
<dbReference type="HOGENOM" id="CLU_1558045_0_0_1"/>
<name>A0A077S2T4_WHEAT</name>
<reference evidence="2" key="1">
    <citation type="journal article" date="2014" name="Science">
        <title>Structural and functional partitioning of bread wheat chromosome 3B.</title>
        <authorList>
            <person name="Choulet F."/>
            <person name="Alberti A."/>
            <person name="Theil S."/>
            <person name="Glover N."/>
            <person name="Barbe V."/>
            <person name="Daron J."/>
            <person name="Pingault L."/>
            <person name="Sourdille P."/>
            <person name="Couloux A."/>
            <person name="Paux E."/>
            <person name="Leroy P."/>
            <person name="Mangenot S."/>
            <person name="Guilhot N."/>
            <person name="Le Gouis J."/>
            <person name="Balfourier F."/>
            <person name="Alaux M."/>
            <person name="Jamilloux V."/>
            <person name="Poulain J."/>
            <person name="Durand C."/>
            <person name="Bellec A."/>
            <person name="Gaspin C."/>
            <person name="Safar J."/>
            <person name="Dolezel J."/>
            <person name="Rogers J."/>
            <person name="Vandepoele K."/>
            <person name="Aury J.M."/>
            <person name="Mayer K."/>
            <person name="Berges H."/>
            <person name="Quesneville H."/>
            <person name="Wincker P."/>
            <person name="Feuillet C."/>
        </authorList>
    </citation>
    <scope>NUCLEOTIDE SEQUENCE</scope>
</reference>
<keyword evidence="1" id="KW-0812">Transmembrane</keyword>
<gene>
    <name evidence="2" type="ORF">TRAES_3BF026500150CFD_c1</name>
</gene>
<dbReference type="AlphaFoldDB" id="A0A077S2T4"/>
<protein>
    <submittedName>
        <fullName evidence="2">Uncharacterized protein</fullName>
    </submittedName>
</protein>
<feature type="transmembrane region" description="Helical" evidence="1">
    <location>
        <begin position="122"/>
        <end position="145"/>
    </location>
</feature>
<feature type="transmembrane region" description="Helical" evidence="1">
    <location>
        <begin position="93"/>
        <end position="110"/>
    </location>
</feature>
<evidence type="ECO:0000256" key="1">
    <source>
        <dbReference type="SAM" id="Phobius"/>
    </source>
</evidence>
<accession>A0A077S2T4</accession>
<evidence type="ECO:0000313" key="2">
    <source>
        <dbReference type="EMBL" id="CDM83822.1"/>
    </source>
</evidence>
<dbReference type="EMBL" id="HG670306">
    <property type="protein sequence ID" value="CDM83822.1"/>
    <property type="molecule type" value="Genomic_DNA"/>
</dbReference>
<sequence length="172" mass="18203">MENPLVPAVLDNPPLLLDNPDLADTLLHRAFADLRRNNVLALQAAVCLLQGLRLEAELRTLPAPTEDQRLERAAVDAVLDALVASIDSLTDQQWALIRLVGLLFVVRAAASARSRARLLPGLLLAAVSVSVVMYVSTGGAVVPGFRSFVGFSLSVDLPLDSSPVSSSASLSL</sequence>
<keyword evidence="1" id="KW-0472">Membrane</keyword>